<comment type="caution">
    <text evidence="3">The sequence shown here is derived from an EMBL/GenBank/DDBJ whole genome shotgun (WGS) entry which is preliminary data.</text>
</comment>
<sequence length="220" mass="25324">MSKGPDSLYIPYCSKDLYSHFKLNSTTNELSRLKQYFSYQKKLAVYLIKQQRSVISEFNRQGIRFCHKLCIDKATFNIYGFSPLRSNPNLFLINEKQFNRILNSLDIEQNHLHLIKQNETQSIVKSDPSFSLIDNSDSQLKKPDKNPIELNRCSSLIASGHGISKTITSLMNIDTKQSNLGLIYQDVSLSKKMSKNSQEIFISTYSLTTADKRKRSHQQS</sequence>
<dbReference type="Proteomes" id="UP000663887">
    <property type="component" value="Unassembled WGS sequence"/>
</dbReference>
<evidence type="ECO:0000313" key="2">
    <source>
        <dbReference type="EMBL" id="CAF3873902.1"/>
    </source>
</evidence>
<protein>
    <submittedName>
        <fullName evidence="3">Uncharacterized protein</fullName>
    </submittedName>
</protein>
<dbReference type="EMBL" id="CAJOBF010000817">
    <property type="protein sequence ID" value="CAF3873902.1"/>
    <property type="molecule type" value="Genomic_DNA"/>
</dbReference>
<gene>
    <name evidence="3" type="ORF">OVN521_LOCUS15060</name>
    <name evidence="2" type="ORF">UXM345_LOCUS9087</name>
    <name evidence="1" type="ORF">XDN619_LOCUS34333</name>
</gene>
<proteinExistence type="predicted"/>
<dbReference type="Proteomes" id="UP000663842">
    <property type="component" value="Unassembled WGS sequence"/>
</dbReference>
<accession>A0A819NSE6</accession>
<dbReference type="EMBL" id="CAJOBG010002355">
    <property type="protein sequence ID" value="CAF4001273.1"/>
    <property type="molecule type" value="Genomic_DNA"/>
</dbReference>
<keyword evidence="4" id="KW-1185">Reference proteome</keyword>
<dbReference type="EMBL" id="CAJNRG010017471">
    <property type="protein sequence ID" value="CAF2231196.1"/>
    <property type="molecule type" value="Genomic_DNA"/>
</dbReference>
<evidence type="ECO:0000313" key="4">
    <source>
        <dbReference type="Proteomes" id="UP000663866"/>
    </source>
</evidence>
<name>A0A819NSE6_9BILA</name>
<evidence type="ECO:0000313" key="3">
    <source>
        <dbReference type="EMBL" id="CAF4001273.1"/>
    </source>
</evidence>
<organism evidence="3 4">
    <name type="scientific">Rotaria magnacalcarata</name>
    <dbReference type="NCBI Taxonomy" id="392030"/>
    <lineage>
        <taxon>Eukaryota</taxon>
        <taxon>Metazoa</taxon>
        <taxon>Spiralia</taxon>
        <taxon>Gnathifera</taxon>
        <taxon>Rotifera</taxon>
        <taxon>Eurotatoria</taxon>
        <taxon>Bdelloidea</taxon>
        <taxon>Philodinida</taxon>
        <taxon>Philodinidae</taxon>
        <taxon>Rotaria</taxon>
    </lineage>
</organism>
<evidence type="ECO:0000313" key="1">
    <source>
        <dbReference type="EMBL" id="CAF2231196.1"/>
    </source>
</evidence>
<reference evidence="3" key="1">
    <citation type="submission" date="2021-02" db="EMBL/GenBank/DDBJ databases">
        <authorList>
            <person name="Nowell W R."/>
        </authorList>
    </citation>
    <scope>NUCLEOTIDE SEQUENCE</scope>
</reference>
<dbReference type="AlphaFoldDB" id="A0A819NSE6"/>
<dbReference type="Proteomes" id="UP000663866">
    <property type="component" value="Unassembled WGS sequence"/>
</dbReference>